<dbReference type="Proteomes" id="UP000438429">
    <property type="component" value="Unassembled WGS sequence"/>
</dbReference>
<feature type="compositionally biased region" description="Basic residues" evidence="1">
    <location>
        <begin position="142"/>
        <end position="151"/>
    </location>
</feature>
<feature type="compositionally biased region" description="Basic and acidic residues" evidence="1">
    <location>
        <begin position="1"/>
        <end position="22"/>
    </location>
</feature>
<feature type="region of interest" description="Disordered" evidence="1">
    <location>
        <begin position="1"/>
        <end position="26"/>
    </location>
</feature>
<protein>
    <submittedName>
        <fullName evidence="2">Uncharacterized protein</fullName>
    </submittedName>
</protein>
<feature type="region of interest" description="Disordered" evidence="1">
    <location>
        <begin position="239"/>
        <end position="259"/>
    </location>
</feature>
<evidence type="ECO:0000313" key="2">
    <source>
        <dbReference type="EMBL" id="KAF0037527.1"/>
    </source>
</evidence>
<dbReference type="EMBL" id="VEVO01000009">
    <property type="protein sequence ID" value="KAF0037527.1"/>
    <property type="molecule type" value="Genomic_DNA"/>
</dbReference>
<gene>
    <name evidence="2" type="ORF">F2P81_010401</name>
</gene>
<sequence>MNVFHGDPEGPHDRSVTGDRQLRQPPRVRVPLRTNNTNCSTTSRRVVCSVCRWSRLLPHLAANCPGNEALLPLSPTSVLYKIDLGEAPFSLQTMRTETHKKARWRSAIKKKGGERERESAGRERERRLNTIGGKRAELEKRSLKRNKRQAAARRGAADSAAQRSAGQAHSEQPGGARHRTKRQERDGEKRVNGGAPPLTCVKQHVSFVLTGPSLSLASVLARDVHLSIRHRRLAVTNKLQQPRELQNTDDPVFPPNNRV</sequence>
<reference evidence="2 3" key="1">
    <citation type="submission" date="2019-06" db="EMBL/GenBank/DDBJ databases">
        <title>Draft genomes of female and male turbot (Scophthalmus maximus).</title>
        <authorList>
            <person name="Xu H."/>
            <person name="Xu X.-W."/>
            <person name="Shao C."/>
            <person name="Chen S."/>
        </authorList>
    </citation>
    <scope>NUCLEOTIDE SEQUENCE [LARGE SCALE GENOMIC DNA]</scope>
    <source>
        <strain evidence="2">Ysfricsl-2016a</strain>
        <tissue evidence="2">Blood</tissue>
    </source>
</reference>
<feature type="region of interest" description="Disordered" evidence="1">
    <location>
        <begin position="99"/>
        <end position="198"/>
    </location>
</feature>
<dbReference type="AlphaFoldDB" id="A0A6A4SVK3"/>
<feature type="compositionally biased region" description="Polar residues" evidence="1">
    <location>
        <begin position="239"/>
        <end position="249"/>
    </location>
</feature>
<proteinExistence type="predicted"/>
<name>A0A6A4SVK3_SCOMX</name>
<evidence type="ECO:0000313" key="3">
    <source>
        <dbReference type="Proteomes" id="UP000438429"/>
    </source>
</evidence>
<feature type="compositionally biased region" description="Basic residues" evidence="1">
    <location>
        <begin position="99"/>
        <end position="110"/>
    </location>
</feature>
<comment type="caution">
    <text evidence="2">The sequence shown here is derived from an EMBL/GenBank/DDBJ whole genome shotgun (WGS) entry which is preliminary data.</text>
</comment>
<feature type="compositionally biased region" description="Low complexity" evidence="1">
    <location>
        <begin position="152"/>
        <end position="168"/>
    </location>
</feature>
<organism evidence="2 3">
    <name type="scientific">Scophthalmus maximus</name>
    <name type="common">Turbot</name>
    <name type="synonym">Psetta maxima</name>
    <dbReference type="NCBI Taxonomy" id="52904"/>
    <lineage>
        <taxon>Eukaryota</taxon>
        <taxon>Metazoa</taxon>
        <taxon>Chordata</taxon>
        <taxon>Craniata</taxon>
        <taxon>Vertebrata</taxon>
        <taxon>Euteleostomi</taxon>
        <taxon>Actinopterygii</taxon>
        <taxon>Neopterygii</taxon>
        <taxon>Teleostei</taxon>
        <taxon>Neoteleostei</taxon>
        <taxon>Acanthomorphata</taxon>
        <taxon>Carangaria</taxon>
        <taxon>Pleuronectiformes</taxon>
        <taxon>Pleuronectoidei</taxon>
        <taxon>Scophthalmidae</taxon>
        <taxon>Scophthalmus</taxon>
    </lineage>
</organism>
<evidence type="ECO:0000256" key="1">
    <source>
        <dbReference type="SAM" id="MobiDB-lite"/>
    </source>
</evidence>
<feature type="compositionally biased region" description="Basic and acidic residues" evidence="1">
    <location>
        <begin position="111"/>
        <end position="141"/>
    </location>
</feature>
<accession>A0A6A4SVK3</accession>